<protein>
    <submittedName>
        <fullName evidence="2">Uncharacterized protein</fullName>
    </submittedName>
</protein>
<accession>A0A0U2V3Y8</accession>
<dbReference type="Proteomes" id="UP000065261">
    <property type="component" value="Chromosome I"/>
</dbReference>
<dbReference type="EMBL" id="CP011034">
    <property type="protein sequence ID" value="ALS32540.1"/>
    <property type="molecule type" value="Genomic_DNA"/>
</dbReference>
<evidence type="ECO:0000313" key="2">
    <source>
        <dbReference type="EMBL" id="ALS32540.1"/>
    </source>
</evidence>
<name>A0A0U2V3Y8_9GAMM</name>
<evidence type="ECO:0000313" key="3">
    <source>
        <dbReference type="Proteomes" id="UP000065261"/>
    </source>
</evidence>
<feature type="region of interest" description="Disordered" evidence="1">
    <location>
        <begin position="14"/>
        <end position="42"/>
    </location>
</feature>
<gene>
    <name evidence="2" type="ORF">PTRA_a1309</name>
</gene>
<proteinExistence type="predicted"/>
<dbReference type="KEGG" id="ptn:PTRA_a1309"/>
<reference evidence="2 3" key="1">
    <citation type="submission" date="2015-03" db="EMBL/GenBank/DDBJ databases">
        <authorList>
            <person name="Murphy D."/>
        </authorList>
    </citation>
    <scope>NUCLEOTIDE SEQUENCE [LARGE SCALE GENOMIC DNA]</scope>
    <source>
        <strain evidence="2 3">KMM 520</strain>
    </source>
</reference>
<evidence type="ECO:0000256" key="1">
    <source>
        <dbReference type="SAM" id="MobiDB-lite"/>
    </source>
</evidence>
<organism evidence="2">
    <name type="scientific">Pseudoalteromonas translucida KMM 520</name>
    <dbReference type="NCBI Taxonomy" id="1315283"/>
    <lineage>
        <taxon>Bacteria</taxon>
        <taxon>Pseudomonadati</taxon>
        <taxon>Pseudomonadota</taxon>
        <taxon>Gammaproteobacteria</taxon>
        <taxon>Alteromonadales</taxon>
        <taxon>Pseudoalteromonadaceae</taxon>
        <taxon>Pseudoalteromonas</taxon>
    </lineage>
</organism>
<dbReference type="AlphaFoldDB" id="A0A0U2V3Y8"/>
<sequence length="42" mass="4329">MSLDKISAQIATAQQGHVKNAASGDKGGQHKGGANLDFSHHD</sequence>
<dbReference type="PATRIC" id="fig|1315283.4.peg.1134"/>